<organism evidence="4 5">
    <name type="scientific">Streptomonospora nanhaiensis</name>
    <dbReference type="NCBI Taxonomy" id="1323731"/>
    <lineage>
        <taxon>Bacteria</taxon>
        <taxon>Bacillati</taxon>
        <taxon>Actinomycetota</taxon>
        <taxon>Actinomycetes</taxon>
        <taxon>Streptosporangiales</taxon>
        <taxon>Nocardiopsidaceae</taxon>
        <taxon>Streptomonospora</taxon>
    </lineage>
</organism>
<name>A0A853BSU8_9ACTN</name>
<feature type="transmembrane region" description="Helical" evidence="2">
    <location>
        <begin position="63"/>
        <end position="82"/>
    </location>
</feature>
<reference evidence="4 5" key="1">
    <citation type="submission" date="2020-07" db="EMBL/GenBank/DDBJ databases">
        <title>Sequencing the genomes of 1000 actinobacteria strains.</title>
        <authorList>
            <person name="Klenk H.-P."/>
        </authorList>
    </citation>
    <scope>NUCLEOTIDE SEQUENCE [LARGE SCALE GENOMIC DNA]</scope>
    <source>
        <strain evidence="4 5">DSM 45927</strain>
    </source>
</reference>
<protein>
    <recommendedName>
        <fullName evidence="3">DUF6542 domain-containing protein</fullName>
    </recommendedName>
</protein>
<dbReference type="Proteomes" id="UP000575985">
    <property type="component" value="Unassembled WGS sequence"/>
</dbReference>
<dbReference type="InterPro" id="IPR046672">
    <property type="entry name" value="DUF6542"/>
</dbReference>
<feature type="transmembrane region" description="Helical" evidence="2">
    <location>
        <begin position="116"/>
        <end position="132"/>
    </location>
</feature>
<proteinExistence type="predicted"/>
<feature type="transmembrane region" description="Helical" evidence="2">
    <location>
        <begin position="88"/>
        <end position="104"/>
    </location>
</feature>
<keyword evidence="2" id="KW-0812">Transmembrane</keyword>
<evidence type="ECO:0000256" key="1">
    <source>
        <dbReference type="SAM" id="MobiDB-lite"/>
    </source>
</evidence>
<feature type="compositionally biased region" description="Basic and acidic residues" evidence="1">
    <location>
        <begin position="1"/>
        <end position="35"/>
    </location>
</feature>
<dbReference type="EMBL" id="JACCFO010000001">
    <property type="protein sequence ID" value="NYI97796.1"/>
    <property type="molecule type" value="Genomic_DNA"/>
</dbReference>
<evidence type="ECO:0000313" key="5">
    <source>
        <dbReference type="Proteomes" id="UP000575985"/>
    </source>
</evidence>
<gene>
    <name evidence="4" type="ORF">HNR12_004073</name>
</gene>
<feature type="domain" description="DUF6542" evidence="3">
    <location>
        <begin position="58"/>
        <end position="172"/>
    </location>
</feature>
<dbReference type="Pfam" id="PF20177">
    <property type="entry name" value="DUF6542"/>
    <property type="match status" value="1"/>
</dbReference>
<comment type="caution">
    <text evidence="4">The sequence shown here is derived from an EMBL/GenBank/DDBJ whole genome shotgun (WGS) entry which is preliminary data.</text>
</comment>
<sequence length="202" mass="21292">MSETRERTVMVTRKPERVDEPRDPLAGRRRPDAARPRPAPRRGTGASPAVPRRPRRLRLTGRGGILVICAVSFASALLGGLIAQPQAGGVAFTAACVLAALTVRPTDLLSLTVSPPLAYFTAALGAEMLLTLGDTGFARGVAIGMATRLADVAPWLFLGTALVLVIAVFRGLPRNVRAFSDEVNGRRPRAAAPEDRGRPGGA</sequence>
<dbReference type="AlphaFoldDB" id="A0A853BSU8"/>
<evidence type="ECO:0000313" key="4">
    <source>
        <dbReference type="EMBL" id="NYI97796.1"/>
    </source>
</evidence>
<dbReference type="RefSeq" id="WP_372451065.1">
    <property type="nucleotide sequence ID" value="NZ_JACCFO010000001.1"/>
</dbReference>
<evidence type="ECO:0000259" key="3">
    <source>
        <dbReference type="Pfam" id="PF20177"/>
    </source>
</evidence>
<keyword evidence="2" id="KW-1133">Transmembrane helix</keyword>
<keyword evidence="2" id="KW-0472">Membrane</keyword>
<feature type="transmembrane region" description="Helical" evidence="2">
    <location>
        <begin position="152"/>
        <end position="172"/>
    </location>
</feature>
<accession>A0A853BSU8</accession>
<keyword evidence="5" id="KW-1185">Reference proteome</keyword>
<feature type="region of interest" description="Disordered" evidence="1">
    <location>
        <begin position="1"/>
        <end position="54"/>
    </location>
</feature>
<evidence type="ECO:0000256" key="2">
    <source>
        <dbReference type="SAM" id="Phobius"/>
    </source>
</evidence>